<evidence type="ECO:0000313" key="2">
    <source>
        <dbReference type="Proteomes" id="UP000410492"/>
    </source>
</evidence>
<dbReference type="EMBL" id="CAACVG010010244">
    <property type="protein sequence ID" value="VEN55319.1"/>
    <property type="molecule type" value="Genomic_DNA"/>
</dbReference>
<proteinExistence type="predicted"/>
<evidence type="ECO:0000313" key="1">
    <source>
        <dbReference type="EMBL" id="VEN55319.1"/>
    </source>
</evidence>
<organism evidence="1 2">
    <name type="scientific">Callosobruchus maculatus</name>
    <name type="common">Southern cowpea weevil</name>
    <name type="synonym">Pulse bruchid</name>
    <dbReference type="NCBI Taxonomy" id="64391"/>
    <lineage>
        <taxon>Eukaryota</taxon>
        <taxon>Metazoa</taxon>
        <taxon>Ecdysozoa</taxon>
        <taxon>Arthropoda</taxon>
        <taxon>Hexapoda</taxon>
        <taxon>Insecta</taxon>
        <taxon>Pterygota</taxon>
        <taxon>Neoptera</taxon>
        <taxon>Endopterygota</taxon>
        <taxon>Coleoptera</taxon>
        <taxon>Polyphaga</taxon>
        <taxon>Cucujiformia</taxon>
        <taxon>Chrysomeloidea</taxon>
        <taxon>Chrysomelidae</taxon>
        <taxon>Bruchinae</taxon>
        <taxon>Bruchini</taxon>
        <taxon>Callosobruchus</taxon>
    </lineage>
</organism>
<reference evidence="1 2" key="1">
    <citation type="submission" date="2019-01" db="EMBL/GenBank/DDBJ databases">
        <authorList>
            <person name="Sayadi A."/>
        </authorList>
    </citation>
    <scope>NUCLEOTIDE SEQUENCE [LARGE SCALE GENOMIC DNA]</scope>
</reference>
<dbReference type="Proteomes" id="UP000410492">
    <property type="component" value="Unassembled WGS sequence"/>
</dbReference>
<dbReference type="AlphaFoldDB" id="A0A653D565"/>
<accession>A0A653D565</accession>
<protein>
    <submittedName>
        <fullName evidence="1">Uncharacterized protein</fullName>
    </submittedName>
</protein>
<gene>
    <name evidence="1" type="ORF">CALMAC_LOCUS14536</name>
</gene>
<sequence>MMELTEDMFAPYRLEPNPTYYVTNVTKCNMCLC</sequence>
<name>A0A653D565_CALMS</name>
<keyword evidence="2" id="KW-1185">Reference proteome</keyword>